<comment type="caution">
    <text evidence="1">The sequence shown here is derived from an EMBL/GenBank/DDBJ whole genome shotgun (WGS) entry which is preliminary data.</text>
</comment>
<dbReference type="EMBL" id="MNVC01000025">
    <property type="protein sequence ID" value="OIO19219.1"/>
    <property type="molecule type" value="Genomic_DNA"/>
</dbReference>
<evidence type="ECO:0008006" key="3">
    <source>
        <dbReference type="Google" id="ProtNLM"/>
    </source>
</evidence>
<protein>
    <recommendedName>
        <fullName evidence="3">Lipoprotein</fullName>
    </recommendedName>
</protein>
<accession>A0A1J4U7G5</accession>
<reference evidence="1 2" key="1">
    <citation type="journal article" date="2016" name="Environ. Microbiol.">
        <title>Genomic resolution of a cold subsurface aquifer community provides metabolic insights for novel microbes adapted to high CO concentrations.</title>
        <authorList>
            <person name="Probst A.J."/>
            <person name="Castelle C.J."/>
            <person name="Singh A."/>
            <person name="Brown C.T."/>
            <person name="Anantharaman K."/>
            <person name="Sharon I."/>
            <person name="Hug L.A."/>
            <person name="Burstein D."/>
            <person name="Emerson J.B."/>
            <person name="Thomas B.C."/>
            <person name="Banfield J.F."/>
        </authorList>
    </citation>
    <scope>NUCLEOTIDE SEQUENCE [LARGE SCALE GENOMIC DNA]</scope>
    <source>
        <strain evidence="1">CG1_02_32_51</strain>
    </source>
</reference>
<gene>
    <name evidence="1" type="ORF">AUJ23_02335</name>
</gene>
<organism evidence="1 2">
    <name type="scientific">Candidatus Magasanikbacteria bacterium CG1_02_32_51</name>
    <dbReference type="NCBI Taxonomy" id="1805238"/>
    <lineage>
        <taxon>Bacteria</taxon>
        <taxon>Candidatus Magasanikiibacteriota</taxon>
    </lineage>
</organism>
<evidence type="ECO:0000313" key="1">
    <source>
        <dbReference type="EMBL" id="OIO19219.1"/>
    </source>
</evidence>
<proteinExistence type="predicted"/>
<dbReference type="Proteomes" id="UP000181941">
    <property type="component" value="Unassembled WGS sequence"/>
</dbReference>
<dbReference type="PROSITE" id="PS51257">
    <property type="entry name" value="PROKAR_LIPOPROTEIN"/>
    <property type="match status" value="1"/>
</dbReference>
<dbReference type="AlphaFoldDB" id="A0A1J4U7G5"/>
<evidence type="ECO:0000313" key="2">
    <source>
        <dbReference type="Proteomes" id="UP000181941"/>
    </source>
</evidence>
<name>A0A1J4U7G5_9BACT</name>
<sequence length="239" mass="26052">MLSRVLKFIFIIILSSGCNEEDQQQINWTVDEASTVMVGSSVSCPVETVSSSNEGDILRICEETGKDVVVSVLPRSKNAVSPDEQVDLFEIMVTPCKSSESVWVVSISLNIKIPKGNGDEDMLYTLFHTEDGSPHIIAIEVLEGTQTLIGTSFLQRISTSEANVYLPQPASDEDQVLIAVPSEGKIFTVVGWFDFPEEAKLGRYNISLDSVGVVNQKGHGLSSAVLCNGQKDLKQLTVR</sequence>